<evidence type="ECO:0000256" key="3">
    <source>
        <dbReference type="ARBA" id="ARBA00022679"/>
    </source>
</evidence>
<evidence type="ECO:0000256" key="4">
    <source>
        <dbReference type="RuleBase" id="RU003718"/>
    </source>
</evidence>
<keyword evidence="2 4" id="KW-0328">Glycosyltransferase</keyword>
<evidence type="ECO:0000256" key="2">
    <source>
        <dbReference type="ARBA" id="ARBA00022676"/>
    </source>
</evidence>
<name>A0A9Q0RL64_BLOTA</name>
<comment type="similarity">
    <text evidence="1 4">Belongs to the UDP-glycosyltransferase family.</text>
</comment>
<dbReference type="PROSITE" id="PS00375">
    <property type="entry name" value="UDPGT"/>
    <property type="match status" value="1"/>
</dbReference>
<proteinExistence type="inferred from homology"/>
<evidence type="ECO:0000256" key="5">
    <source>
        <dbReference type="RuleBase" id="RU362059"/>
    </source>
</evidence>
<comment type="subcellular location">
    <subcellularLocation>
        <location evidence="5">Membrane</location>
        <topology evidence="5">Single-pass membrane protein</topology>
    </subcellularLocation>
</comment>
<dbReference type="SUPFAM" id="SSF53756">
    <property type="entry name" value="UDP-Glycosyltransferase/glycogen phosphorylase"/>
    <property type="match status" value="1"/>
</dbReference>
<dbReference type="EC" id="2.4.1.17" evidence="5"/>
<gene>
    <name evidence="6" type="ORF">RDWZM_009548</name>
</gene>
<keyword evidence="3 4" id="KW-0808">Transferase</keyword>
<dbReference type="Pfam" id="PF00201">
    <property type="entry name" value="UDPGT"/>
    <property type="match status" value="1"/>
</dbReference>
<dbReference type="OMA" id="GHINACH"/>
<dbReference type="InterPro" id="IPR002213">
    <property type="entry name" value="UDP_glucos_trans"/>
</dbReference>
<dbReference type="Gene3D" id="3.40.50.2000">
    <property type="entry name" value="Glycogen Phosphorylase B"/>
    <property type="match status" value="2"/>
</dbReference>
<reference evidence="6" key="1">
    <citation type="submission" date="2022-12" db="EMBL/GenBank/DDBJ databases">
        <title>Genome assemblies of Blomia tropicalis.</title>
        <authorList>
            <person name="Cui Y."/>
        </authorList>
    </citation>
    <scope>NUCLEOTIDE SEQUENCE</scope>
    <source>
        <tissue evidence="6">Adult mites</tissue>
    </source>
</reference>
<dbReference type="InterPro" id="IPR050271">
    <property type="entry name" value="UDP-glycosyltransferase"/>
</dbReference>
<dbReference type="GO" id="GO:0016020">
    <property type="term" value="C:membrane"/>
    <property type="evidence" value="ECO:0007669"/>
    <property type="project" value="UniProtKB-SubCell"/>
</dbReference>
<dbReference type="AlphaFoldDB" id="A0A9Q0RL64"/>
<dbReference type="Proteomes" id="UP001142055">
    <property type="component" value="Chromosome 3"/>
</dbReference>
<evidence type="ECO:0000313" key="7">
    <source>
        <dbReference type="Proteomes" id="UP001142055"/>
    </source>
</evidence>
<accession>A0A9Q0RL64</accession>
<evidence type="ECO:0000313" key="6">
    <source>
        <dbReference type="EMBL" id="KAJ6218391.1"/>
    </source>
</evidence>
<comment type="catalytic activity">
    <reaction evidence="5">
        <text>glucuronate acceptor + UDP-alpha-D-glucuronate = acceptor beta-D-glucuronoside + UDP + H(+)</text>
        <dbReference type="Rhea" id="RHEA:21032"/>
        <dbReference type="ChEBI" id="CHEBI:15378"/>
        <dbReference type="ChEBI" id="CHEBI:58052"/>
        <dbReference type="ChEBI" id="CHEBI:58223"/>
        <dbReference type="ChEBI" id="CHEBI:132367"/>
        <dbReference type="ChEBI" id="CHEBI:132368"/>
        <dbReference type="EC" id="2.4.1.17"/>
    </reaction>
</comment>
<comment type="caution">
    <text evidence="6">The sequence shown here is derived from an EMBL/GenBank/DDBJ whole genome shotgun (WGS) entry which is preliminary data.</text>
</comment>
<dbReference type="EMBL" id="JAPWDV010000003">
    <property type="protein sequence ID" value="KAJ6218391.1"/>
    <property type="molecule type" value="Genomic_DNA"/>
</dbReference>
<evidence type="ECO:0000256" key="1">
    <source>
        <dbReference type="ARBA" id="ARBA00009995"/>
    </source>
</evidence>
<dbReference type="GO" id="GO:0015020">
    <property type="term" value="F:glucuronosyltransferase activity"/>
    <property type="evidence" value="ECO:0007669"/>
    <property type="project" value="UniProtKB-EC"/>
</dbReference>
<dbReference type="CDD" id="cd03784">
    <property type="entry name" value="GT1_Gtf-like"/>
    <property type="match status" value="1"/>
</dbReference>
<dbReference type="PANTHER" id="PTHR48043:SF145">
    <property type="entry name" value="FI06409P-RELATED"/>
    <property type="match status" value="1"/>
</dbReference>
<keyword evidence="7" id="KW-1185">Reference proteome</keyword>
<dbReference type="OrthoDB" id="5835829at2759"/>
<sequence length="435" mass="49600">MATNGKRKLRILVTPLNGHGHINACHGLCSDLLERGHEIVFVLDKSFAGRLERYGFKELILDPPTKKIGDDSFDDDEEIWPQFVKKNTKRFEESPIDHLKGVILDAFTIMMQHQNRFIDQYKKAIDDVKPDLIIHDGYVCFPTIVNSSIPWIWLFSASPHLMLMDPRIPPFYSGLPLNGDKNEWTNYLEQAKKNFEPLQRVLNADCIANGGNDLNGRLHPMSNFLNIFMQPEELRYKELGELPENVVAVDCLVRKVPEQSFDLPKQLQDLPGKLVFFSMGSFGCANLPMMKRLVDILSRSSHRFIVSKGSLEYDLPGKNLYGEPFLPQVAILPMVDLVITHGGNNTVTETFYYGKPMLVMPMFCDQFDNAQRIAEVGLGARLSPFTCTEHELLSTIDKLLDDTQLKKRMEQIGERIRSSNDKRKVSDIIEAKLCK</sequence>
<protein>
    <recommendedName>
        <fullName evidence="5">UDP-glucuronosyltransferase</fullName>
        <ecNumber evidence="5">2.4.1.17</ecNumber>
    </recommendedName>
</protein>
<organism evidence="6 7">
    <name type="scientific">Blomia tropicalis</name>
    <name type="common">Mite</name>
    <dbReference type="NCBI Taxonomy" id="40697"/>
    <lineage>
        <taxon>Eukaryota</taxon>
        <taxon>Metazoa</taxon>
        <taxon>Ecdysozoa</taxon>
        <taxon>Arthropoda</taxon>
        <taxon>Chelicerata</taxon>
        <taxon>Arachnida</taxon>
        <taxon>Acari</taxon>
        <taxon>Acariformes</taxon>
        <taxon>Sarcoptiformes</taxon>
        <taxon>Astigmata</taxon>
        <taxon>Glycyphagoidea</taxon>
        <taxon>Echimyopodidae</taxon>
        <taxon>Blomia</taxon>
    </lineage>
</organism>
<dbReference type="PANTHER" id="PTHR48043">
    <property type="entry name" value="EG:EG0003.4 PROTEIN-RELATED"/>
    <property type="match status" value="1"/>
</dbReference>
<dbReference type="InterPro" id="IPR035595">
    <property type="entry name" value="UDP_glycos_trans_CS"/>
</dbReference>